<sequence length="144" mass="15220">MNMIRKTASAMMVSLALATGAAAQDKDLGEVVLIELNTTKPTEAGCTLSFLVLNGHPSQIDKVVYETVLFNSAGQVDRLTLFDFGTLPPGRPRVRQFSVPGATCDGLSQILINGAHTCEAPDLADTACEAGLTLDTRTKIEVIG</sequence>
<gene>
    <name evidence="2" type="ORF">ROA7745_03003</name>
</gene>
<evidence type="ECO:0008006" key="4">
    <source>
        <dbReference type="Google" id="ProtNLM"/>
    </source>
</evidence>
<dbReference type="AlphaFoldDB" id="A0A1X7BU11"/>
<name>A0A1X7BU11_9RHOB</name>
<accession>A0A1X7BU11</accession>
<evidence type="ECO:0000256" key="1">
    <source>
        <dbReference type="SAM" id="SignalP"/>
    </source>
</evidence>
<dbReference type="Proteomes" id="UP000193224">
    <property type="component" value="Unassembled WGS sequence"/>
</dbReference>
<evidence type="ECO:0000313" key="3">
    <source>
        <dbReference type="Proteomes" id="UP000193224"/>
    </source>
</evidence>
<organism evidence="2 3">
    <name type="scientific">Roseovarius aestuarii</name>
    <dbReference type="NCBI Taxonomy" id="475083"/>
    <lineage>
        <taxon>Bacteria</taxon>
        <taxon>Pseudomonadati</taxon>
        <taxon>Pseudomonadota</taxon>
        <taxon>Alphaproteobacteria</taxon>
        <taxon>Rhodobacterales</taxon>
        <taxon>Roseobacteraceae</taxon>
        <taxon>Roseovarius</taxon>
    </lineage>
</organism>
<evidence type="ECO:0000313" key="2">
    <source>
        <dbReference type="EMBL" id="SMC13166.1"/>
    </source>
</evidence>
<feature type="chain" id="PRO_5013049952" description="Tat pathway signal sequence domain protein" evidence="1">
    <location>
        <begin position="24"/>
        <end position="144"/>
    </location>
</feature>
<feature type="signal peptide" evidence="1">
    <location>
        <begin position="1"/>
        <end position="23"/>
    </location>
</feature>
<reference evidence="2 3" key="1">
    <citation type="submission" date="2017-03" db="EMBL/GenBank/DDBJ databases">
        <authorList>
            <person name="Afonso C.L."/>
            <person name="Miller P.J."/>
            <person name="Scott M.A."/>
            <person name="Spackman E."/>
            <person name="Goraichik I."/>
            <person name="Dimitrov K.M."/>
            <person name="Suarez D.L."/>
            <person name="Swayne D.E."/>
        </authorList>
    </citation>
    <scope>NUCLEOTIDE SEQUENCE [LARGE SCALE GENOMIC DNA]</scope>
    <source>
        <strain evidence="2 3">CECT 7745</strain>
    </source>
</reference>
<keyword evidence="3" id="KW-1185">Reference proteome</keyword>
<protein>
    <recommendedName>
        <fullName evidence="4">Tat pathway signal sequence domain protein</fullName>
    </recommendedName>
</protein>
<keyword evidence="1" id="KW-0732">Signal</keyword>
<dbReference type="EMBL" id="FWXB01000012">
    <property type="protein sequence ID" value="SMC13166.1"/>
    <property type="molecule type" value="Genomic_DNA"/>
</dbReference>
<proteinExistence type="predicted"/>
<dbReference type="RefSeq" id="WP_223413011.1">
    <property type="nucleotide sequence ID" value="NZ_FWXB01000012.1"/>
</dbReference>